<keyword evidence="5 7" id="KW-1133">Transmembrane helix</keyword>
<reference evidence="10" key="1">
    <citation type="submission" date="2017-11" db="EMBL/GenBank/DDBJ databases">
        <authorList>
            <person name="Seth-Smith MB H."/>
        </authorList>
    </citation>
    <scope>NUCLEOTIDE SEQUENCE [LARGE SCALE GENOMIC DNA]</scope>
</reference>
<feature type="transmembrane region" description="Helical" evidence="7">
    <location>
        <begin position="294"/>
        <end position="312"/>
    </location>
</feature>
<dbReference type="InterPro" id="IPR000515">
    <property type="entry name" value="MetI-like"/>
</dbReference>
<dbReference type="SUPFAM" id="SSF161098">
    <property type="entry name" value="MetI-like"/>
    <property type="match status" value="1"/>
</dbReference>
<dbReference type="GO" id="GO:0055085">
    <property type="term" value="P:transmembrane transport"/>
    <property type="evidence" value="ECO:0007669"/>
    <property type="project" value="InterPro"/>
</dbReference>
<accession>A0A3B0PYT6</accession>
<dbReference type="OrthoDB" id="9789439at2"/>
<feature type="transmembrane region" description="Helical" evidence="7">
    <location>
        <begin position="414"/>
        <end position="436"/>
    </location>
</feature>
<protein>
    <recommendedName>
        <fullName evidence="8">ABC transmembrane type-1 domain-containing protein</fullName>
    </recommendedName>
</protein>
<evidence type="ECO:0000256" key="4">
    <source>
        <dbReference type="ARBA" id="ARBA00022692"/>
    </source>
</evidence>
<evidence type="ECO:0000313" key="9">
    <source>
        <dbReference type="EMBL" id="SYX08635.1"/>
    </source>
</evidence>
<evidence type="ECO:0000256" key="3">
    <source>
        <dbReference type="ARBA" id="ARBA00022475"/>
    </source>
</evidence>
<dbReference type="EMBL" id="LS992154">
    <property type="protein sequence ID" value="SYX08635.1"/>
    <property type="molecule type" value="Genomic_DNA"/>
</dbReference>
<evidence type="ECO:0000313" key="10">
    <source>
        <dbReference type="Proteomes" id="UP000258476"/>
    </source>
</evidence>
<evidence type="ECO:0000259" key="8">
    <source>
        <dbReference type="PROSITE" id="PS50928"/>
    </source>
</evidence>
<keyword evidence="6 7" id="KW-0472">Membrane</keyword>
<feature type="transmembrane region" description="Helical" evidence="7">
    <location>
        <begin position="259"/>
        <end position="282"/>
    </location>
</feature>
<dbReference type="InterPro" id="IPR035906">
    <property type="entry name" value="MetI-like_sf"/>
</dbReference>
<dbReference type="CDD" id="cd06261">
    <property type="entry name" value="TM_PBP2"/>
    <property type="match status" value="1"/>
</dbReference>
<comment type="subcellular location">
    <subcellularLocation>
        <location evidence="1 7">Cell membrane</location>
        <topology evidence="1 7">Multi-pass membrane protein</topology>
    </subcellularLocation>
</comment>
<dbReference type="KEGG" id="chla:C834K_0154"/>
<evidence type="ECO:0000256" key="6">
    <source>
        <dbReference type="ARBA" id="ARBA00023136"/>
    </source>
</evidence>
<keyword evidence="3" id="KW-1003">Cell membrane</keyword>
<comment type="similarity">
    <text evidence="7">Belongs to the binding-protein-dependent transport system permease family.</text>
</comment>
<keyword evidence="4 7" id="KW-0812">Transmembrane</keyword>
<dbReference type="Proteomes" id="UP000258476">
    <property type="component" value="Chromosome"/>
</dbReference>
<evidence type="ECO:0000256" key="5">
    <source>
        <dbReference type="ARBA" id="ARBA00022989"/>
    </source>
</evidence>
<dbReference type="GO" id="GO:0005886">
    <property type="term" value="C:plasma membrane"/>
    <property type="evidence" value="ECO:0007669"/>
    <property type="project" value="UniProtKB-SubCell"/>
</dbReference>
<feature type="transmembrane region" description="Helical" evidence="7">
    <location>
        <begin position="349"/>
        <end position="368"/>
    </location>
</feature>
<organism evidence="9 10">
    <name type="scientific">Chlamydia poikilotherma</name>
    <dbReference type="NCBI Taxonomy" id="1967783"/>
    <lineage>
        <taxon>Bacteria</taxon>
        <taxon>Pseudomonadati</taxon>
        <taxon>Chlamydiota</taxon>
        <taxon>Chlamydiia</taxon>
        <taxon>Chlamydiales</taxon>
        <taxon>Chlamydiaceae</taxon>
        <taxon>Chlamydia/Chlamydophila group</taxon>
        <taxon>Chlamydia</taxon>
    </lineage>
</organism>
<proteinExistence type="inferred from homology"/>
<dbReference type="Gene3D" id="1.10.3720.10">
    <property type="entry name" value="MetI-like"/>
    <property type="match status" value="1"/>
</dbReference>
<evidence type="ECO:0000256" key="2">
    <source>
        <dbReference type="ARBA" id="ARBA00022448"/>
    </source>
</evidence>
<keyword evidence="2 7" id="KW-0813">Transport</keyword>
<dbReference type="AlphaFoldDB" id="A0A3B0PYT6"/>
<dbReference type="PROSITE" id="PS50928">
    <property type="entry name" value="ABC_TM1"/>
    <property type="match status" value="1"/>
</dbReference>
<dbReference type="Pfam" id="PF00528">
    <property type="entry name" value="BPD_transp_1"/>
    <property type="match status" value="1"/>
</dbReference>
<feature type="domain" description="ABC transmembrane type-1" evidence="8">
    <location>
        <begin position="255"/>
        <end position="475"/>
    </location>
</feature>
<evidence type="ECO:0000256" key="7">
    <source>
        <dbReference type="RuleBase" id="RU363032"/>
    </source>
</evidence>
<evidence type="ECO:0000256" key="1">
    <source>
        <dbReference type="ARBA" id="ARBA00004651"/>
    </source>
</evidence>
<feature type="transmembrane region" description="Helical" evidence="7">
    <location>
        <begin position="456"/>
        <end position="482"/>
    </location>
</feature>
<dbReference type="PANTHER" id="PTHR30465:SF0">
    <property type="entry name" value="OLIGOPEPTIDE TRANSPORT SYSTEM PERMEASE PROTEIN APPB"/>
    <property type="match status" value="1"/>
</dbReference>
<keyword evidence="10" id="KW-1185">Reference proteome</keyword>
<sequence length="493" mass="55772">MLKYILKRLILIPLTLFAIVSINFIILNAAPGDVVEDQSVDAHGDAGKSDKIRTYKGPDRYLQFREYYGLTLPIFFNTRPSISHAKVKKGIQEIIDNFQNKKSKKQSFSKLKVYWGDRAKFIMPALLFEASDNTKNSSYRHIAADLFIRGAIRQGIIGSGLSSEQYAYNEKVSKNNALLVKLLSEEDIGTKVEALKEWFHKEGGMETFSYKRFSWKTFLLETRFARYMSRVFRLDFGTLRNDPHKTVVSEVIKRLRSSLTLSVLPMILVFILCQVFGMIMALNRNRWLDHTLNFIFLFLFSVPVFVAVPWIIDHFVINQTIPFTSIPMPYSGLRSSPEVFNQLSSFGKLIDIITHSFLPFCAVSYGAFASQSRLSRSIFLEILGEDYICAARARGVSRYDILVKHVGKNAASSLITSLASSLGAILGGALVVETLFDIDGFGRFFYHAILNRDHNVVLFSVLVGSALSLLGYLIGDICYVLLDPRVQLGKKRI</sequence>
<dbReference type="PANTHER" id="PTHR30465">
    <property type="entry name" value="INNER MEMBRANE ABC TRANSPORTER"/>
    <property type="match status" value="1"/>
</dbReference>
<name>A0A3B0PYT6_9CHLA</name>
<dbReference type="RefSeq" id="WP_117273831.1">
    <property type="nucleotide sequence ID" value="NZ_LS992154.1"/>
</dbReference>
<gene>
    <name evidence="9" type="primary">dppB</name>
    <name evidence="9" type="ORF">C834K_0154</name>
</gene>